<dbReference type="GeneID" id="107067938"/>
<evidence type="ECO:0000313" key="1">
    <source>
        <dbReference type="Proteomes" id="UP000694924"/>
    </source>
</evidence>
<reference evidence="2" key="1">
    <citation type="submission" date="2025-08" db="UniProtKB">
        <authorList>
            <consortium name="RefSeq"/>
        </authorList>
    </citation>
    <scope>IDENTIFICATION</scope>
    <source>
        <tissue evidence="2">Whole body</tissue>
    </source>
</reference>
<sequence>MEIISWKTFETNLKRFIGTQTLREEDIRHDEESSKFSETSYQDIFKKIDSLKTTANNFIHRMNTYNSKKTLPENIDIANYKNQTEKSENTDDKPVHIQLKVTNETDKPLFSTDTISNINRSLKEHLSLISDFNGSNRYVEGFINDVKFVLNLLTVREKTLFIKLVYAYKIKGAAKTLLDKFVISSIEDFFQKLRLCYKDINKFVHYKTIRKRCTQGTDSVLTYNKKFLRAEQNVLRTIYENENLTLCQKNTYMSIEKDNGLKEYISGLNYDFRVLLEIKCPRFLLEAQTMALDLEARQKNVF</sequence>
<dbReference type="RefSeq" id="XP_015179371.1">
    <property type="nucleotide sequence ID" value="XM_015323885.1"/>
</dbReference>
<accession>A0ABM1IGN4</accession>
<protein>
    <submittedName>
        <fullName evidence="2">Uncharacterized protein LOC107067938</fullName>
    </submittedName>
</protein>
<organism evidence="1 2">
    <name type="scientific">Polistes dominula</name>
    <name type="common">European paper wasp</name>
    <name type="synonym">Vespa dominula</name>
    <dbReference type="NCBI Taxonomy" id="743375"/>
    <lineage>
        <taxon>Eukaryota</taxon>
        <taxon>Metazoa</taxon>
        <taxon>Ecdysozoa</taxon>
        <taxon>Arthropoda</taxon>
        <taxon>Hexapoda</taxon>
        <taxon>Insecta</taxon>
        <taxon>Pterygota</taxon>
        <taxon>Neoptera</taxon>
        <taxon>Endopterygota</taxon>
        <taxon>Hymenoptera</taxon>
        <taxon>Apocrita</taxon>
        <taxon>Aculeata</taxon>
        <taxon>Vespoidea</taxon>
        <taxon>Vespidae</taxon>
        <taxon>Polistinae</taxon>
        <taxon>Polistini</taxon>
        <taxon>Polistes</taxon>
    </lineage>
</organism>
<evidence type="ECO:0000313" key="2">
    <source>
        <dbReference type="RefSeq" id="XP_015179371.1"/>
    </source>
</evidence>
<gene>
    <name evidence="2" type="primary">LOC107067938</name>
</gene>
<keyword evidence="1" id="KW-1185">Reference proteome</keyword>
<name>A0ABM1IGN4_POLDO</name>
<dbReference type="Proteomes" id="UP000694924">
    <property type="component" value="Unplaced"/>
</dbReference>
<proteinExistence type="predicted"/>